<protein>
    <submittedName>
        <fullName evidence="1">Uncharacterized protein</fullName>
    </submittedName>
</protein>
<evidence type="ECO:0000313" key="1">
    <source>
        <dbReference type="EMBL" id="KII68587.1"/>
    </source>
</evidence>
<dbReference type="Proteomes" id="UP000031668">
    <property type="component" value="Unassembled WGS sequence"/>
</dbReference>
<name>A0A0C2N3Z8_THEKT</name>
<accession>A0A0C2N3Z8</accession>
<keyword evidence="2" id="KW-1185">Reference proteome</keyword>
<dbReference type="AlphaFoldDB" id="A0A0C2N3Z8"/>
<sequence length="101" mass="11096">MNWQQGQLLSKSLFSSRSTTRGYIAAFDLCLQDIKDQCRHPRASEKSIRVSKYPAGKHAFKIRSGACGSAWFAKASGPFTLAAMQGTLWKTLLSGDFPSHG</sequence>
<dbReference type="EMBL" id="JWZT01002781">
    <property type="protein sequence ID" value="KII68587.1"/>
    <property type="molecule type" value="Genomic_DNA"/>
</dbReference>
<organism evidence="1 2">
    <name type="scientific">Thelohanellus kitauei</name>
    <name type="common">Myxosporean</name>
    <dbReference type="NCBI Taxonomy" id="669202"/>
    <lineage>
        <taxon>Eukaryota</taxon>
        <taxon>Metazoa</taxon>
        <taxon>Cnidaria</taxon>
        <taxon>Myxozoa</taxon>
        <taxon>Myxosporea</taxon>
        <taxon>Bivalvulida</taxon>
        <taxon>Platysporina</taxon>
        <taxon>Myxobolidae</taxon>
        <taxon>Thelohanellus</taxon>
    </lineage>
</organism>
<evidence type="ECO:0000313" key="2">
    <source>
        <dbReference type="Proteomes" id="UP000031668"/>
    </source>
</evidence>
<gene>
    <name evidence="1" type="ORF">RF11_00492</name>
</gene>
<comment type="caution">
    <text evidence="1">The sequence shown here is derived from an EMBL/GenBank/DDBJ whole genome shotgun (WGS) entry which is preliminary data.</text>
</comment>
<reference evidence="1 2" key="1">
    <citation type="journal article" date="2014" name="Genome Biol. Evol.">
        <title>The genome of the myxosporean Thelohanellus kitauei shows adaptations to nutrient acquisition within its fish host.</title>
        <authorList>
            <person name="Yang Y."/>
            <person name="Xiong J."/>
            <person name="Zhou Z."/>
            <person name="Huo F."/>
            <person name="Miao W."/>
            <person name="Ran C."/>
            <person name="Liu Y."/>
            <person name="Zhang J."/>
            <person name="Feng J."/>
            <person name="Wang M."/>
            <person name="Wang M."/>
            <person name="Wang L."/>
            <person name="Yao B."/>
        </authorList>
    </citation>
    <scope>NUCLEOTIDE SEQUENCE [LARGE SCALE GENOMIC DNA]</scope>
    <source>
        <strain evidence="1">Wuqing</strain>
    </source>
</reference>
<proteinExistence type="predicted"/>